<evidence type="ECO:0000256" key="6">
    <source>
        <dbReference type="SAM" id="SignalP"/>
    </source>
</evidence>
<dbReference type="SMART" id="SM00179">
    <property type="entry name" value="EGF_CA"/>
    <property type="match status" value="1"/>
</dbReference>
<dbReference type="Pfam" id="PF00090">
    <property type="entry name" value="TSP_1"/>
    <property type="match status" value="1"/>
</dbReference>
<dbReference type="CDD" id="cd00054">
    <property type="entry name" value="EGF_CA"/>
    <property type="match status" value="1"/>
</dbReference>
<dbReference type="InterPro" id="IPR049883">
    <property type="entry name" value="NOTCH1_EGF-like"/>
</dbReference>
<evidence type="ECO:0000256" key="1">
    <source>
        <dbReference type="ARBA" id="ARBA00022536"/>
    </source>
</evidence>
<name>A0A7I8VU89_9ANNE</name>
<dbReference type="Pfam" id="PF07645">
    <property type="entry name" value="EGF_CA"/>
    <property type="match status" value="1"/>
</dbReference>
<dbReference type="InterPro" id="IPR000742">
    <property type="entry name" value="EGF"/>
</dbReference>
<gene>
    <name evidence="8" type="ORF">DGYR_LOCUS7281</name>
</gene>
<keyword evidence="2 6" id="KW-0732">Signal</keyword>
<keyword evidence="9" id="KW-1185">Reference proteome</keyword>
<dbReference type="GO" id="GO:0005509">
    <property type="term" value="F:calcium ion binding"/>
    <property type="evidence" value="ECO:0007669"/>
    <property type="project" value="InterPro"/>
</dbReference>
<dbReference type="PROSITE" id="PS00010">
    <property type="entry name" value="ASX_HYDROXYL"/>
    <property type="match status" value="1"/>
</dbReference>
<dbReference type="SUPFAM" id="SSF82895">
    <property type="entry name" value="TSP-1 type 1 repeat"/>
    <property type="match status" value="1"/>
</dbReference>
<dbReference type="InterPro" id="IPR036383">
    <property type="entry name" value="TSP1_rpt_sf"/>
</dbReference>
<keyword evidence="4 5" id="KW-1015">Disulfide bond</keyword>
<dbReference type="PANTHER" id="PTHR24039:SF53">
    <property type="entry name" value="EGF-LIKE DOMAIN-CONTAINING PROTEIN"/>
    <property type="match status" value="1"/>
</dbReference>
<evidence type="ECO:0000256" key="3">
    <source>
        <dbReference type="ARBA" id="ARBA00022737"/>
    </source>
</evidence>
<dbReference type="EMBL" id="CAJFCJ010000009">
    <property type="protein sequence ID" value="CAD5118982.1"/>
    <property type="molecule type" value="Genomic_DNA"/>
</dbReference>
<dbReference type="InterPro" id="IPR000152">
    <property type="entry name" value="EGF-type_Asp/Asn_hydroxyl_site"/>
</dbReference>
<dbReference type="PROSITE" id="PS01186">
    <property type="entry name" value="EGF_2"/>
    <property type="match status" value="1"/>
</dbReference>
<dbReference type="AlphaFoldDB" id="A0A7I8VU89"/>
<feature type="disulfide bond" evidence="5">
    <location>
        <begin position="365"/>
        <end position="374"/>
    </location>
</feature>
<dbReference type="PROSITE" id="PS50092">
    <property type="entry name" value="TSP1"/>
    <property type="match status" value="1"/>
</dbReference>
<dbReference type="SMART" id="SM00209">
    <property type="entry name" value="TSP1"/>
    <property type="match status" value="1"/>
</dbReference>
<dbReference type="PROSITE" id="PS00022">
    <property type="entry name" value="EGF_1"/>
    <property type="match status" value="2"/>
</dbReference>
<dbReference type="OrthoDB" id="10050940at2759"/>
<dbReference type="InterPro" id="IPR018097">
    <property type="entry name" value="EGF_Ca-bd_CS"/>
</dbReference>
<evidence type="ECO:0000259" key="7">
    <source>
        <dbReference type="PROSITE" id="PS50026"/>
    </source>
</evidence>
<dbReference type="SUPFAM" id="SSF57196">
    <property type="entry name" value="EGF/Laminin"/>
    <property type="match status" value="1"/>
</dbReference>
<accession>A0A7I8VU89</accession>
<dbReference type="InterPro" id="IPR000884">
    <property type="entry name" value="TSP1_rpt"/>
</dbReference>
<keyword evidence="3" id="KW-0677">Repeat</keyword>
<dbReference type="PROSITE" id="PS01187">
    <property type="entry name" value="EGF_CA"/>
    <property type="match status" value="1"/>
</dbReference>
<feature type="chain" id="PRO_5029889747" evidence="6">
    <location>
        <begin position="20"/>
        <end position="461"/>
    </location>
</feature>
<reference evidence="8 9" key="1">
    <citation type="submission" date="2020-08" db="EMBL/GenBank/DDBJ databases">
        <authorList>
            <person name="Hejnol A."/>
        </authorList>
    </citation>
    <scope>NUCLEOTIDE SEQUENCE [LARGE SCALE GENOMIC DNA]</scope>
</reference>
<feature type="domain" description="EGF-like" evidence="7">
    <location>
        <begin position="334"/>
        <end position="375"/>
    </location>
</feature>
<sequence>MLRIVVIIFKFTYITYSLGFDGEISKKEAIAFLRDKIGTDKLTDIYDWDDYVREQNNNSDLHYYYNAGRYTPVYIKVYQELKNFPRAAYGRPSLTHDEKLKDPYGQLMHSRDFLPFYMIKVIKENSKKFDPAAKHTDKNIIHSIIQSTLNSKKIQPFQKTGELIVCHYPCMNPQACRAGSLLIPLKCIKTKVDIFEASNDWEKENPDITAICKCPDGFTYDDKVGCKSQKSCSEYVKNNICPDAINCFVGSNNETICKCPPYRQGRTCKSLRDPCDKSFKDIFNPDEPFQKCGNHKCLSDRHNPTYGYRCDCRDGFISMTLNKLGVEIGPHCSDIDECEVGVLETEACNGLGTCVNEYGSYSCYCQKGYVGRTCNLRVADEKLNNWIGWSSWSKCTKSCGVGIKKQYKLCPKNRRCSLSSQIVMREQNCNVKECPLTLGPKTGLGKKLGINMNQFKEKTVS</sequence>
<comment type="caution">
    <text evidence="8">The sequence shown here is derived from an EMBL/GenBank/DDBJ whole genome shotgun (WGS) entry which is preliminary data.</text>
</comment>
<dbReference type="FunFam" id="2.10.25.10:FF:000038">
    <property type="entry name" value="Fibrillin 2"/>
    <property type="match status" value="1"/>
</dbReference>
<dbReference type="Gene3D" id="2.90.20.10">
    <property type="entry name" value="Plasmodium vivax P25 domain"/>
    <property type="match status" value="1"/>
</dbReference>
<feature type="signal peptide" evidence="6">
    <location>
        <begin position="1"/>
        <end position="19"/>
    </location>
</feature>
<dbReference type="PROSITE" id="PS50026">
    <property type="entry name" value="EGF_3"/>
    <property type="match status" value="1"/>
</dbReference>
<evidence type="ECO:0000313" key="8">
    <source>
        <dbReference type="EMBL" id="CAD5118982.1"/>
    </source>
</evidence>
<organism evidence="8 9">
    <name type="scientific">Dimorphilus gyrociliatus</name>
    <dbReference type="NCBI Taxonomy" id="2664684"/>
    <lineage>
        <taxon>Eukaryota</taxon>
        <taxon>Metazoa</taxon>
        <taxon>Spiralia</taxon>
        <taxon>Lophotrochozoa</taxon>
        <taxon>Annelida</taxon>
        <taxon>Polychaeta</taxon>
        <taxon>Polychaeta incertae sedis</taxon>
        <taxon>Dinophilidae</taxon>
        <taxon>Dimorphilus</taxon>
    </lineage>
</organism>
<dbReference type="SMART" id="SM00181">
    <property type="entry name" value="EGF"/>
    <property type="match status" value="4"/>
</dbReference>
<dbReference type="Gene3D" id="2.20.100.10">
    <property type="entry name" value="Thrombospondin type-1 (TSP1) repeat"/>
    <property type="match status" value="1"/>
</dbReference>
<dbReference type="Proteomes" id="UP000549394">
    <property type="component" value="Unassembled WGS sequence"/>
</dbReference>
<keyword evidence="1 5" id="KW-0245">EGF-like domain</keyword>
<dbReference type="PANTHER" id="PTHR24039">
    <property type="entry name" value="FIBRILLIN-RELATED"/>
    <property type="match status" value="1"/>
</dbReference>
<evidence type="ECO:0000313" key="9">
    <source>
        <dbReference type="Proteomes" id="UP000549394"/>
    </source>
</evidence>
<proteinExistence type="predicted"/>
<comment type="caution">
    <text evidence="5">Lacks conserved residue(s) required for the propagation of feature annotation.</text>
</comment>
<evidence type="ECO:0000256" key="5">
    <source>
        <dbReference type="PROSITE-ProRule" id="PRU00076"/>
    </source>
</evidence>
<evidence type="ECO:0000256" key="2">
    <source>
        <dbReference type="ARBA" id="ARBA00022729"/>
    </source>
</evidence>
<evidence type="ECO:0000256" key="4">
    <source>
        <dbReference type="ARBA" id="ARBA00023157"/>
    </source>
</evidence>
<protein>
    <submittedName>
        <fullName evidence="8">DgyrCDS7645</fullName>
    </submittedName>
</protein>
<dbReference type="InterPro" id="IPR001881">
    <property type="entry name" value="EGF-like_Ca-bd_dom"/>
</dbReference>